<feature type="domain" description="BON" evidence="1">
    <location>
        <begin position="43"/>
        <end position="111"/>
    </location>
</feature>
<dbReference type="OrthoDB" id="870892at2"/>
<comment type="caution">
    <text evidence="2">The sequence shown here is derived from an EMBL/GenBank/DDBJ whole genome shotgun (WGS) entry which is preliminary data.</text>
</comment>
<dbReference type="AlphaFoldDB" id="A0A426RNN7"/>
<name>A0A426RNN7_9FLAO</name>
<dbReference type="EMBL" id="QUSX01000001">
    <property type="protein sequence ID" value="RRQ50590.1"/>
    <property type="molecule type" value="Genomic_DNA"/>
</dbReference>
<gene>
    <name evidence="2" type="ORF">DZC72_08650</name>
</gene>
<proteinExistence type="predicted"/>
<dbReference type="InterPro" id="IPR007055">
    <property type="entry name" value="BON_dom"/>
</dbReference>
<evidence type="ECO:0000259" key="1">
    <source>
        <dbReference type="PROSITE" id="PS50914"/>
    </source>
</evidence>
<sequence length="116" mass="13326">MVFAEDVYIHLSGQVSWDYQRKLAQLILQDPLGIRIEIVPKTNANIIESQITKAYERLAGLEAKGIRVQVDGDTVQLKGRVHSFKERELADKTAYKALGVRYVQHDIVVQYYAEFF</sequence>
<evidence type="ECO:0000313" key="2">
    <source>
        <dbReference type="EMBL" id="RRQ50590.1"/>
    </source>
</evidence>
<evidence type="ECO:0000313" key="3">
    <source>
        <dbReference type="Proteomes" id="UP000286990"/>
    </source>
</evidence>
<dbReference type="Proteomes" id="UP000286990">
    <property type="component" value="Unassembled WGS sequence"/>
</dbReference>
<keyword evidence="3" id="KW-1185">Reference proteome</keyword>
<protein>
    <submittedName>
        <fullName evidence="2">BON domain-containing protein</fullName>
    </submittedName>
</protein>
<organism evidence="2 3">
    <name type="scientific">Maribacter algicola</name>
    <dbReference type="NCBI Taxonomy" id="2498892"/>
    <lineage>
        <taxon>Bacteria</taxon>
        <taxon>Pseudomonadati</taxon>
        <taxon>Bacteroidota</taxon>
        <taxon>Flavobacteriia</taxon>
        <taxon>Flavobacteriales</taxon>
        <taxon>Flavobacteriaceae</taxon>
        <taxon>Maribacter</taxon>
    </lineage>
</organism>
<reference evidence="3" key="1">
    <citation type="submission" date="2018-08" db="EMBL/GenBank/DDBJ databases">
        <authorList>
            <person name="Khan S.A."/>
            <person name="J S.E."/>
        </authorList>
    </citation>
    <scope>NUCLEOTIDE SEQUENCE [LARGE SCALE GENOMIC DNA]</scope>
    <source>
        <strain evidence="3">PoM-212</strain>
    </source>
</reference>
<dbReference type="RefSeq" id="WP_125222413.1">
    <property type="nucleotide sequence ID" value="NZ_QUSX01000001.1"/>
</dbReference>
<dbReference type="PROSITE" id="PS50914">
    <property type="entry name" value="BON"/>
    <property type="match status" value="1"/>
</dbReference>
<dbReference type="Gene3D" id="3.40.1520.20">
    <property type="match status" value="1"/>
</dbReference>
<dbReference type="Pfam" id="PF04972">
    <property type="entry name" value="BON"/>
    <property type="match status" value="1"/>
</dbReference>
<accession>A0A426RNN7</accession>
<reference evidence="3" key="2">
    <citation type="submission" date="2018-12" db="EMBL/GenBank/DDBJ databases">
        <title>Maribacter lutimaris sp. nov., isolated from marine sediment.</title>
        <authorList>
            <person name="Kim K.K."/>
        </authorList>
    </citation>
    <scope>NUCLEOTIDE SEQUENCE [LARGE SCALE GENOMIC DNA]</scope>
    <source>
        <strain evidence="3">PoM-212</strain>
    </source>
</reference>